<keyword evidence="5" id="KW-1185">Reference proteome</keyword>
<feature type="compositionally biased region" description="Polar residues" evidence="3">
    <location>
        <begin position="923"/>
        <end position="953"/>
    </location>
</feature>
<feature type="compositionally biased region" description="Polar residues" evidence="3">
    <location>
        <begin position="433"/>
        <end position="468"/>
    </location>
</feature>
<evidence type="ECO:0000313" key="5">
    <source>
        <dbReference type="Proteomes" id="UP000694864"/>
    </source>
</evidence>
<dbReference type="InterPro" id="IPR028288">
    <property type="entry name" value="SCAR/WAVE_fam"/>
</dbReference>
<feature type="region of interest" description="Disordered" evidence="3">
    <location>
        <begin position="339"/>
        <end position="555"/>
    </location>
</feature>
<feature type="region of interest" description="Disordered" evidence="3">
    <location>
        <begin position="185"/>
        <end position="205"/>
    </location>
</feature>
<dbReference type="InterPro" id="IPR003124">
    <property type="entry name" value="WH2_dom"/>
</dbReference>
<dbReference type="GeneID" id="104792647"/>
<dbReference type="PROSITE" id="PS51082">
    <property type="entry name" value="WH2"/>
    <property type="match status" value="1"/>
</dbReference>
<evidence type="ECO:0000259" key="4">
    <source>
        <dbReference type="PROSITE" id="PS51082"/>
    </source>
</evidence>
<feature type="region of interest" description="Disordered" evidence="3">
    <location>
        <begin position="1314"/>
        <end position="1337"/>
    </location>
</feature>
<feature type="domain" description="WH2" evidence="4">
    <location>
        <begin position="1431"/>
        <end position="1449"/>
    </location>
</feature>
<evidence type="ECO:0000256" key="1">
    <source>
        <dbReference type="ARBA" id="ARBA00006993"/>
    </source>
</evidence>
<reference evidence="6" key="2">
    <citation type="submission" date="2025-08" db="UniProtKB">
        <authorList>
            <consortium name="RefSeq"/>
        </authorList>
    </citation>
    <scope>IDENTIFICATION</scope>
    <source>
        <tissue evidence="6">Leaf</tissue>
    </source>
</reference>
<gene>
    <name evidence="6" type="primary">LOC104792647</name>
</gene>
<sequence>MPLTRYQSRNEYGLADPDLYQAADKDDPEALLEGVAMAGLVGILRQLGDLAEFAAEMFHDLHEEVMATASRSHGLMARVQQLEAEFPSIEKALLCQTDHSPFFSYKGVEWHPNLQLEQSVVTRGDLPRCVMDSYEECRGPPRLFLLDKFDISGAGACLKRYTDPSFVRLETSSYEESWDDIQKEKKSQKAKRRATQWRNGGTPENALSSHAKLHELFLEEHLETHHLDPARVVKLKTRKLDGCTLISKSGESYMEKFVQTRVDSKISYEIITQNPGLLTWNMDSTRDIVTDIPEISMVDAMEKSHGGSSAEVSLPSEQENVTNGNLNRGLIEKDIETVPESTSYNEVHGTTFTKDSQTNLNEKPGLFQQRSYSEDLTSDADNYVDAPATMESETETDDEYRTKNRSDALKDENHHTYSDADEERMEDPPQFSFFHSNGNTPVSENGRSSFGKRSTSYSYSDTASVSIDDQSDGEKLSGCLPSTSSFKSELHVTPEASKVSNDYNVHESVSSSNVDGQTSLRSNDTCSSPRPVSQNDESCPRTVQSLAPVDIGNSPELDRLDLINGGNDVSKVDPIDCSRSRASFDAKNSNFPSESSSISSTSEGSRCYTTIEKNDMVDCSSDLVKSATSPQVFVDIQTGEQLRSGDNDIETNSTVAWSKVVANSGSDPEGHDGSSLAGKLLPCSAGKGMEVSPDIPDKVCGPSTVDEIHLKNALGDETDCVTVTNVVADVDSENLVTDVNSQNSVDSQTPVADVGSQNSVAEISNEHSGAFGNTAGVSVSESHEDTLENGMSMPAEVNSKLTFDFNSGGEKLGGDASSACSKSDEHISDEGFHDLSGLDNATTDIVPNIELDVSDNDSDTSSGGVNHAVSLSSTSLNGSLPWIPINTYRSSPKAGEICQDTVVESDGTLPAEDNLESEIKMQKSPQEVSSEGLNTSLDNNDLASCESISPKPSQDQRHRDTETSYPGESILVDNCIDSSPVNNLNLIESEALEQTVREQTPCASHTVPDEEFLQSNVFGGLEFVPQSAGLDFAPQSAGIELNRPNQELNLDPTFPSFGLIPETTPPNQEDMPPLPPLPPMQWRIGKVPHSFPTFMGESVETSSSVLSAAPPSDFSLDVQIGSKSPEMSVSLGSDESEQLPGGFVNNASETPLQSSIQFPTIDADSNSQYDSPELPTMPNQGCIEDFGSEVNNLLADNAVQNHELVYSQEPSLQQPQDLSAKYEDLKDDTDFVYSQEPSLQQPQDLSAKYEDLKDDTDFVYSQEPSLQQPQDLSAKYEDLKDDTDFVYSQEPSLQLPQDLSADLKDDTDVLVSLSSTDDHHCPETKSLTPTQSTKVEDESHCVPDASNADTAEPSNTSVQKIIPGAAGDAMWPVNAFSVAPTLDTDKPEVVPTVRLPRPRSPLVDAVAAHDRRTMKKVSEMVHPPIKSKQDDKDSLLAQIRNKSVNLKPAAATRPSIQTGPKTNIRVAAILEKANTIRQAMAGSDEDEDSDSWSDS</sequence>
<reference evidence="5" key="1">
    <citation type="journal article" date="2014" name="Nat. Commun.">
        <title>The emerging biofuel crop Camelina sativa retains a highly undifferentiated hexaploid genome structure.</title>
        <authorList>
            <person name="Kagale S."/>
            <person name="Koh C."/>
            <person name="Nixon J."/>
            <person name="Bollina V."/>
            <person name="Clarke W.E."/>
            <person name="Tuteja R."/>
            <person name="Spillane C."/>
            <person name="Robinson S.J."/>
            <person name="Links M.G."/>
            <person name="Clarke C."/>
            <person name="Higgins E.E."/>
            <person name="Huebert T."/>
            <person name="Sharpe A.G."/>
            <person name="Parkin I.A."/>
        </authorList>
    </citation>
    <scope>NUCLEOTIDE SEQUENCE [LARGE SCALE GENOMIC DNA]</scope>
    <source>
        <strain evidence="5">cv. DH55</strain>
    </source>
</reference>
<feature type="region of interest" description="Disordered" evidence="3">
    <location>
        <begin position="917"/>
        <end position="968"/>
    </location>
</feature>
<organism evidence="5 6">
    <name type="scientific">Camelina sativa</name>
    <name type="common">False flax</name>
    <name type="synonym">Myagrum sativum</name>
    <dbReference type="NCBI Taxonomy" id="90675"/>
    <lineage>
        <taxon>Eukaryota</taxon>
        <taxon>Viridiplantae</taxon>
        <taxon>Streptophyta</taxon>
        <taxon>Embryophyta</taxon>
        <taxon>Tracheophyta</taxon>
        <taxon>Spermatophyta</taxon>
        <taxon>Magnoliopsida</taxon>
        <taxon>eudicotyledons</taxon>
        <taxon>Gunneridae</taxon>
        <taxon>Pentapetalae</taxon>
        <taxon>rosids</taxon>
        <taxon>malvids</taxon>
        <taxon>Brassicales</taxon>
        <taxon>Brassicaceae</taxon>
        <taxon>Camelineae</taxon>
        <taxon>Camelina</taxon>
    </lineage>
</organism>
<comment type="function">
    <text evidence="2">Involved in regulation of actin and microtubule organization. Part of a WAVE complex that activates the Arp2/3 complex.</text>
</comment>
<keyword evidence="2" id="KW-0009">Actin-binding</keyword>
<feature type="compositionally biased region" description="Polar residues" evidence="3">
    <location>
        <begin position="498"/>
        <end position="545"/>
    </location>
</feature>
<name>A0ABM0ZKU1_CAMSA</name>
<dbReference type="PANTHER" id="PTHR12902:SF1">
    <property type="entry name" value="WISKOTT-ALDRICH SYNDROME PROTEIN FAMILY MEMBER"/>
    <property type="match status" value="1"/>
</dbReference>
<keyword evidence="2" id="KW-0206">Cytoskeleton</keyword>
<dbReference type="Gene3D" id="1.20.5.340">
    <property type="match status" value="1"/>
</dbReference>
<dbReference type="Gene3D" id="6.10.280.150">
    <property type="match status" value="2"/>
</dbReference>
<feature type="compositionally biased region" description="Basic and acidic residues" evidence="3">
    <location>
        <begin position="399"/>
        <end position="418"/>
    </location>
</feature>
<dbReference type="Proteomes" id="UP000694864">
    <property type="component" value="Chromosome 6"/>
</dbReference>
<accession>A0ABM0ZKU1</accession>
<comment type="subcellular location">
    <subcellularLocation>
        <location evidence="2">Cytoplasm</location>
        <location evidence="2">Cytoskeleton</location>
    </subcellularLocation>
</comment>
<evidence type="ECO:0000313" key="6">
    <source>
        <dbReference type="RefSeq" id="XP_010517137.1"/>
    </source>
</evidence>
<comment type="similarity">
    <text evidence="1 2">Belongs to the SCAR/WAVE family.</text>
</comment>
<dbReference type="RefSeq" id="XP_010517137.1">
    <property type="nucleotide sequence ID" value="XM_010518835.2"/>
</dbReference>
<evidence type="ECO:0000256" key="3">
    <source>
        <dbReference type="SAM" id="MobiDB-lite"/>
    </source>
</evidence>
<protein>
    <recommendedName>
        <fullName evidence="2">Protein SCAR</fullName>
    </recommendedName>
    <alternativeName>
        <fullName evidence="2">Protein WAVE</fullName>
    </alternativeName>
</protein>
<proteinExistence type="inferred from homology"/>
<feature type="compositionally biased region" description="Polar residues" evidence="3">
    <location>
        <begin position="339"/>
        <end position="361"/>
    </location>
</feature>
<dbReference type="PANTHER" id="PTHR12902">
    <property type="entry name" value="WASP-1"/>
    <property type="match status" value="1"/>
</dbReference>
<keyword evidence="2" id="KW-0963">Cytoplasm</keyword>
<evidence type="ECO:0000256" key="2">
    <source>
        <dbReference type="RuleBase" id="RU367034"/>
    </source>
</evidence>